<proteinExistence type="predicted"/>
<protein>
    <submittedName>
        <fullName evidence="1">Uncharacterized protein</fullName>
    </submittedName>
</protein>
<evidence type="ECO:0000313" key="2">
    <source>
        <dbReference type="Proteomes" id="UP001060085"/>
    </source>
</evidence>
<organism evidence="1 2">
    <name type="scientific">Catharanthus roseus</name>
    <name type="common">Madagascar periwinkle</name>
    <name type="synonym">Vinca rosea</name>
    <dbReference type="NCBI Taxonomy" id="4058"/>
    <lineage>
        <taxon>Eukaryota</taxon>
        <taxon>Viridiplantae</taxon>
        <taxon>Streptophyta</taxon>
        <taxon>Embryophyta</taxon>
        <taxon>Tracheophyta</taxon>
        <taxon>Spermatophyta</taxon>
        <taxon>Magnoliopsida</taxon>
        <taxon>eudicotyledons</taxon>
        <taxon>Gunneridae</taxon>
        <taxon>Pentapetalae</taxon>
        <taxon>asterids</taxon>
        <taxon>lamiids</taxon>
        <taxon>Gentianales</taxon>
        <taxon>Apocynaceae</taxon>
        <taxon>Rauvolfioideae</taxon>
        <taxon>Vinceae</taxon>
        <taxon>Catharanthinae</taxon>
        <taxon>Catharanthus</taxon>
    </lineage>
</organism>
<comment type="caution">
    <text evidence="1">The sequence shown here is derived from an EMBL/GenBank/DDBJ whole genome shotgun (WGS) entry which is preliminary data.</text>
</comment>
<name>A0ACC0C395_CATRO</name>
<sequence length="116" mass="13191">MTLMKREMAVENLRINPFKELEDKCDLVDTTLLICALEGILLKITTCCRDGYFLNLYNYFDKVRANLCLASQIHTNLTGNQVSLVTLEFLFFSFAVMVLKSCSDIRPNSSAVAKRL</sequence>
<accession>A0ACC0C395</accession>
<keyword evidence="2" id="KW-1185">Reference proteome</keyword>
<reference evidence="2" key="1">
    <citation type="journal article" date="2023" name="Nat. Plants">
        <title>Single-cell RNA sequencing provides a high-resolution roadmap for understanding the multicellular compartmentation of specialized metabolism.</title>
        <authorList>
            <person name="Sun S."/>
            <person name="Shen X."/>
            <person name="Li Y."/>
            <person name="Li Y."/>
            <person name="Wang S."/>
            <person name="Li R."/>
            <person name="Zhang H."/>
            <person name="Shen G."/>
            <person name="Guo B."/>
            <person name="Wei J."/>
            <person name="Xu J."/>
            <person name="St-Pierre B."/>
            <person name="Chen S."/>
            <person name="Sun C."/>
        </authorList>
    </citation>
    <scope>NUCLEOTIDE SEQUENCE [LARGE SCALE GENOMIC DNA]</scope>
</reference>
<evidence type="ECO:0000313" key="1">
    <source>
        <dbReference type="EMBL" id="KAI5679433.1"/>
    </source>
</evidence>
<gene>
    <name evidence="1" type="ORF">M9H77_10383</name>
</gene>
<dbReference type="Proteomes" id="UP001060085">
    <property type="component" value="Linkage Group LG02"/>
</dbReference>
<dbReference type="EMBL" id="CM044702">
    <property type="protein sequence ID" value="KAI5679433.1"/>
    <property type="molecule type" value="Genomic_DNA"/>
</dbReference>